<proteinExistence type="inferred from homology"/>
<dbReference type="InterPro" id="IPR005318">
    <property type="entry name" value="OM_porin_bac"/>
</dbReference>
<dbReference type="PANTHER" id="PTHR34596">
    <property type="entry name" value="CHITOPORIN"/>
    <property type="match status" value="1"/>
</dbReference>
<dbReference type="InterPro" id="IPR023614">
    <property type="entry name" value="Porin_dom_sf"/>
</dbReference>
<keyword evidence="6" id="KW-1185">Reference proteome</keyword>
<evidence type="ECO:0000256" key="1">
    <source>
        <dbReference type="ARBA" id="ARBA00009075"/>
    </source>
</evidence>
<gene>
    <name evidence="5" type="ORF">OU419_07075</name>
</gene>
<evidence type="ECO:0000256" key="3">
    <source>
        <dbReference type="ARBA" id="ARBA00022729"/>
    </source>
</evidence>
<keyword evidence="2" id="KW-0813">Transport</keyword>
<dbReference type="PANTHER" id="PTHR34596:SF2">
    <property type="entry name" value="CHITOPORIN"/>
    <property type="match status" value="1"/>
</dbReference>
<dbReference type="RefSeq" id="WP_254471711.1">
    <property type="nucleotide sequence ID" value="NZ_CP113432.1"/>
</dbReference>
<feature type="chain" id="PRO_5045779650" evidence="4">
    <location>
        <begin position="41"/>
        <end position="433"/>
    </location>
</feature>
<evidence type="ECO:0000256" key="4">
    <source>
        <dbReference type="SAM" id="SignalP"/>
    </source>
</evidence>
<keyword evidence="3 4" id="KW-0732">Signal</keyword>
<evidence type="ECO:0000313" key="5">
    <source>
        <dbReference type="EMBL" id="WAI51012.1"/>
    </source>
</evidence>
<name>A0ABY7A1B8_9PSED</name>
<sequence>MSTVQPLAALAARKPLPACTTPARASALLALAGLAPMCNAAGFFEDSSAKLSTQNIYFNRDFRDGSGQSKREEWAQGFILDFQSGYTPGTIGVGLDAMGMLGLKLDSSPDRTGTGLLPTHDDGRAADEYSKLGLTAKFKVSETELKIGSLIPDLPTLQPNDSRLFPQTFEGGLLNSTDLPGLDFTGGRLEKAKDRDSTDFQDLALNNKNRRFSGGSAEGDHYDLAGGDYKFTDNLTGRYHYASLDDVYRQHFVGMLASFPFGEGKLSADVRLAISDDEGAARGGKIDNRAFNSMFSYALGSNKFSAGWQQMSGDTAFPYIDGSNPYLVNFVQIGDFADTDERSWQLRHDFDFAGVGLPGLTLMNRYISGDDAKINGMDGHGKEWERNTDLKYTVQSGPLKDVAVRLRNATYRSSFARDADETRVYLSYSLAIW</sequence>
<dbReference type="Proteomes" id="UP001163624">
    <property type="component" value="Chromosome"/>
</dbReference>
<reference evidence="5" key="1">
    <citation type="submission" date="2022-11" db="EMBL/GenBank/DDBJ databases">
        <title>Pseudomonas triclosanedens sp. nov., a triclosan degrader isolated from activated sludge.</title>
        <authorList>
            <person name="Yin Y."/>
            <person name="Lu Z."/>
        </authorList>
    </citation>
    <scope>NUCLEOTIDE SEQUENCE</scope>
    <source>
        <strain evidence="5">ZM23</strain>
    </source>
</reference>
<evidence type="ECO:0000313" key="6">
    <source>
        <dbReference type="Proteomes" id="UP001163624"/>
    </source>
</evidence>
<protein>
    <submittedName>
        <fullName evidence="5">OprD family porin</fullName>
    </submittedName>
</protein>
<organism evidence="5 6">
    <name type="scientific">Pseudomonas triclosanedens</name>
    <dbReference type="NCBI Taxonomy" id="2961893"/>
    <lineage>
        <taxon>Bacteria</taxon>
        <taxon>Pseudomonadati</taxon>
        <taxon>Pseudomonadota</taxon>
        <taxon>Gammaproteobacteria</taxon>
        <taxon>Pseudomonadales</taxon>
        <taxon>Pseudomonadaceae</taxon>
        <taxon>Pseudomonas</taxon>
    </lineage>
</organism>
<comment type="similarity">
    <text evidence="1">Belongs to the outer membrane porin (Opr) (TC 1.B.25) family.</text>
</comment>
<accession>A0ABY7A1B8</accession>
<feature type="signal peptide" evidence="4">
    <location>
        <begin position="1"/>
        <end position="40"/>
    </location>
</feature>
<dbReference type="EMBL" id="CP113432">
    <property type="protein sequence ID" value="WAI51012.1"/>
    <property type="molecule type" value="Genomic_DNA"/>
</dbReference>
<dbReference type="Gene3D" id="2.40.160.10">
    <property type="entry name" value="Porin"/>
    <property type="match status" value="1"/>
</dbReference>
<dbReference type="Pfam" id="PF03573">
    <property type="entry name" value="OprD"/>
    <property type="match status" value="1"/>
</dbReference>
<evidence type="ECO:0000256" key="2">
    <source>
        <dbReference type="ARBA" id="ARBA00022448"/>
    </source>
</evidence>